<dbReference type="PANTHER" id="PTHR19282">
    <property type="entry name" value="TETRASPANIN"/>
    <property type="match status" value="1"/>
</dbReference>
<evidence type="ECO:0000256" key="4">
    <source>
        <dbReference type="ARBA" id="ARBA00022989"/>
    </source>
</evidence>
<evidence type="ECO:0000313" key="8">
    <source>
        <dbReference type="Proteomes" id="UP000784294"/>
    </source>
</evidence>
<dbReference type="OrthoDB" id="432835at2759"/>
<accession>A0A3S5CKL1</accession>
<comment type="subcellular location">
    <subcellularLocation>
        <location evidence="1">Membrane</location>
        <topology evidence="1">Multi-pass membrane protein</topology>
    </subcellularLocation>
</comment>
<gene>
    <name evidence="7" type="ORF">PXEA_LOCUS9553</name>
</gene>
<dbReference type="AlphaFoldDB" id="A0A3S5CKL1"/>
<feature type="transmembrane region" description="Helical" evidence="6">
    <location>
        <begin position="20"/>
        <end position="46"/>
    </location>
</feature>
<keyword evidence="3 6" id="KW-0812">Transmembrane</keyword>
<keyword evidence="5 6" id="KW-0472">Membrane</keyword>
<keyword evidence="8" id="KW-1185">Reference proteome</keyword>
<dbReference type="PRINTS" id="PR00259">
    <property type="entry name" value="TMFOUR"/>
</dbReference>
<dbReference type="InterPro" id="IPR018503">
    <property type="entry name" value="Tetraspanin_CS"/>
</dbReference>
<reference evidence="7" key="1">
    <citation type="submission" date="2018-11" db="EMBL/GenBank/DDBJ databases">
        <authorList>
            <consortium name="Pathogen Informatics"/>
        </authorList>
    </citation>
    <scope>NUCLEOTIDE SEQUENCE</scope>
</reference>
<evidence type="ECO:0000256" key="1">
    <source>
        <dbReference type="ARBA" id="ARBA00004141"/>
    </source>
</evidence>
<evidence type="ECO:0000256" key="3">
    <source>
        <dbReference type="ARBA" id="ARBA00022692"/>
    </source>
</evidence>
<protein>
    <recommendedName>
        <fullName evidence="9">Tetraspanin</fullName>
    </recommendedName>
</protein>
<name>A0A3S5CKL1_9PLAT</name>
<evidence type="ECO:0000313" key="7">
    <source>
        <dbReference type="EMBL" id="VEL16113.1"/>
    </source>
</evidence>
<evidence type="ECO:0000256" key="2">
    <source>
        <dbReference type="ARBA" id="ARBA00006840"/>
    </source>
</evidence>
<evidence type="ECO:0000256" key="5">
    <source>
        <dbReference type="ARBA" id="ARBA00023136"/>
    </source>
</evidence>
<dbReference type="EMBL" id="CAAALY010027183">
    <property type="protein sequence ID" value="VEL16113.1"/>
    <property type="molecule type" value="Genomic_DNA"/>
</dbReference>
<comment type="caution">
    <text evidence="7">The sequence shown here is derived from an EMBL/GenBank/DDBJ whole genome shotgun (WGS) entry which is preliminary data.</text>
</comment>
<feature type="transmembrane region" description="Helical" evidence="6">
    <location>
        <begin position="96"/>
        <end position="120"/>
    </location>
</feature>
<keyword evidence="4 6" id="KW-1133">Transmembrane helix</keyword>
<dbReference type="InterPro" id="IPR018499">
    <property type="entry name" value="Tetraspanin/Peripherin"/>
</dbReference>
<evidence type="ECO:0008006" key="9">
    <source>
        <dbReference type="Google" id="ProtNLM"/>
    </source>
</evidence>
<comment type="similarity">
    <text evidence="2">Belongs to the tetraspanin (TM4SF) family.</text>
</comment>
<sequence>MLNDLNLLAAMSKSCDTCLVVVLLTFNVILLFIGASILGFSIFCYLHTTVQSAISRSGYSDLMQNLLYSLTGVGSLTIIVALFGCCGAYHESSCLLGTYLICLGIVFSVEVAVAILGMVFRTDTENRIILAVDKVIHSFYSDSKLDENSPDSTHRSIIQKWFLTLLPQRLASIIRPFKVMMLDFSGPRKTPLLKNHNQYCSSLPDHPFLKIKFIAHLSARRFHRFEFCIR</sequence>
<dbReference type="Pfam" id="PF00335">
    <property type="entry name" value="Tetraspanin"/>
    <property type="match status" value="1"/>
</dbReference>
<organism evidence="7 8">
    <name type="scientific">Protopolystoma xenopodis</name>
    <dbReference type="NCBI Taxonomy" id="117903"/>
    <lineage>
        <taxon>Eukaryota</taxon>
        <taxon>Metazoa</taxon>
        <taxon>Spiralia</taxon>
        <taxon>Lophotrochozoa</taxon>
        <taxon>Platyhelminthes</taxon>
        <taxon>Monogenea</taxon>
        <taxon>Polyopisthocotylea</taxon>
        <taxon>Polystomatidea</taxon>
        <taxon>Polystomatidae</taxon>
        <taxon>Protopolystoma</taxon>
    </lineage>
</organism>
<dbReference type="Proteomes" id="UP000784294">
    <property type="component" value="Unassembled WGS sequence"/>
</dbReference>
<dbReference type="GO" id="GO:0005886">
    <property type="term" value="C:plasma membrane"/>
    <property type="evidence" value="ECO:0007669"/>
    <property type="project" value="TreeGrafter"/>
</dbReference>
<evidence type="ECO:0000256" key="6">
    <source>
        <dbReference type="SAM" id="Phobius"/>
    </source>
</evidence>
<feature type="transmembrane region" description="Helical" evidence="6">
    <location>
        <begin position="66"/>
        <end position="90"/>
    </location>
</feature>
<proteinExistence type="inferred from homology"/>
<dbReference type="PANTHER" id="PTHR19282:SF551">
    <property type="entry name" value="RE08073P-RELATED"/>
    <property type="match status" value="1"/>
</dbReference>
<dbReference type="PROSITE" id="PS00421">
    <property type="entry name" value="TM4_1"/>
    <property type="match status" value="1"/>
</dbReference>